<keyword evidence="4" id="KW-1185">Reference proteome</keyword>
<dbReference type="PANTHER" id="PTHR46708">
    <property type="entry name" value="TENASCIN"/>
    <property type="match status" value="1"/>
</dbReference>
<dbReference type="EMBL" id="CASHTH010003682">
    <property type="protein sequence ID" value="CAI8047832.1"/>
    <property type="molecule type" value="Genomic_DNA"/>
</dbReference>
<dbReference type="Gene3D" id="2.60.40.10">
    <property type="entry name" value="Immunoglobulins"/>
    <property type="match status" value="2"/>
</dbReference>
<dbReference type="InterPro" id="IPR050991">
    <property type="entry name" value="ECM_Regulatory_Proteins"/>
</dbReference>
<evidence type="ECO:0000256" key="1">
    <source>
        <dbReference type="ARBA" id="ARBA00022737"/>
    </source>
</evidence>
<keyword evidence="1" id="KW-0677">Repeat</keyword>
<dbReference type="FunFam" id="2.60.40.10:FF:000028">
    <property type="entry name" value="Neuronal cell adhesion molecule"/>
    <property type="match status" value="1"/>
</dbReference>
<sequence>MTISWTLERPLTATGYTISYSNTNNTGCFTDSRSGITTSWTSYSLTGLEEGTRYSITVTATLTRGGTEQDTIRATTRTAVPSAPPSSVMLSVVSSTSIDVHWERPENCRQWNGKITDYTVRYGEKGGDQQLWFPSGDSSGGMITLSGLTKQTVYTIEVAARTSAGTGVYSQPQNIETPDDVFIRLNGAVIPKHGYVAISHIGYTDDNTALLCI</sequence>
<dbReference type="PANTHER" id="PTHR46708:SF2">
    <property type="entry name" value="FIBRONECTIN TYPE-III DOMAIN-CONTAINING PROTEIN"/>
    <property type="match status" value="1"/>
</dbReference>
<dbReference type="Pfam" id="PF00041">
    <property type="entry name" value="fn3"/>
    <property type="match status" value="2"/>
</dbReference>
<dbReference type="PRINTS" id="PR00014">
    <property type="entry name" value="FNTYPEIII"/>
</dbReference>
<keyword evidence="3" id="KW-0675">Receptor</keyword>
<dbReference type="PROSITE" id="PS50853">
    <property type="entry name" value="FN3"/>
    <property type="match status" value="2"/>
</dbReference>
<comment type="caution">
    <text evidence="3">The sequence shown here is derived from an EMBL/GenBank/DDBJ whole genome shotgun (WGS) entry which is preliminary data.</text>
</comment>
<protein>
    <submittedName>
        <fullName evidence="3">Receptor-type tyrosine-protein phosphatase delta</fullName>
    </submittedName>
</protein>
<feature type="domain" description="Fibronectin type-III" evidence="2">
    <location>
        <begin position="1"/>
        <end position="79"/>
    </location>
</feature>
<dbReference type="InterPro" id="IPR003961">
    <property type="entry name" value="FN3_dom"/>
</dbReference>
<dbReference type="InterPro" id="IPR013783">
    <property type="entry name" value="Ig-like_fold"/>
</dbReference>
<reference evidence="3" key="1">
    <citation type="submission" date="2023-03" db="EMBL/GenBank/DDBJ databases">
        <authorList>
            <person name="Steffen K."/>
            <person name="Cardenas P."/>
        </authorList>
    </citation>
    <scope>NUCLEOTIDE SEQUENCE</scope>
</reference>
<dbReference type="SMART" id="SM00060">
    <property type="entry name" value="FN3"/>
    <property type="match status" value="2"/>
</dbReference>
<gene>
    <name evidence="3" type="ORF">GBAR_LOCUS26460</name>
</gene>
<feature type="domain" description="Fibronectin type-III" evidence="2">
    <location>
        <begin position="84"/>
        <end position="180"/>
    </location>
</feature>
<feature type="non-terminal residue" evidence="3">
    <location>
        <position position="1"/>
    </location>
</feature>
<dbReference type="SUPFAM" id="SSF49265">
    <property type="entry name" value="Fibronectin type III"/>
    <property type="match status" value="1"/>
</dbReference>
<evidence type="ECO:0000259" key="2">
    <source>
        <dbReference type="PROSITE" id="PS50853"/>
    </source>
</evidence>
<accession>A0AA35XEE4</accession>
<proteinExistence type="predicted"/>
<organism evidence="3 4">
    <name type="scientific">Geodia barretti</name>
    <name type="common">Barrett's horny sponge</name>
    <dbReference type="NCBI Taxonomy" id="519541"/>
    <lineage>
        <taxon>Eukaryota</taxon>
        <taxon>Metazoa</taxon>
        <taxon>Porifera</taxon>
        <taxon>Demospongiae</taxon>
        <taxon>Heteroscleromorpha</taxon>
        <taxon>Tetractinellida</taxon>
        <taxon>Astrophorina</taxon>
        <taxon>Geodiidae</taxon>
        <taxon>Geodia</taxon>
    </lineage>
</organism>
<evidence type="ECO:0000313" key="4">
    <source>
        <dbReference type="Proteomes" id="UP001174909"/>
    </source>
</evidence>
<name>A0AA35XEE4_GEOBA</name>
<dbReference type="InterPro" id="IPR036116">
    <property type="entry name" value="FN3_sf"/>
</dbReference>
<dbReference type="CDD" id="cd00063">
    <property type="entry name" value="FN3"/>
    <property type="match status" value="2"/>
</dbReference>
<evidence type="ECO:0000313" key="3">
    <source>
        <dbReference type="EMBL" id="CAI8047832.1"/>
    </source>
</evidence>
<dbReference type="Proteomes" id="UP001174909">
    <property type="component" value="Unassembled WGS sequence"/>
</dbReference>
<dbReference type="AlphaFoldDB" id="A0AA35XEE4"/>